<organism evidence="1">
    <name type="scientific">Acerihabitans sp. KWT182</name>
    <dbReference type="NCBI Taxonomy" id="3157919"/>
    <lineage>
        <taxon>Bacteria</taxon>
        <taxon>Pseudomonadati</taxon>
        <taxon>Pseudomonadota</taxon>
        <taxon>Gammaproteobacteria</taxon>
        <taxon>Enterobacterales</taxon>
        <taxon>Pectobacteriaceae</taxon>
        <taxon>Acerihabitans</taxon>
    </lineage>
</organism>
<proteinExistence type="predicted"/>
<dbReference type="EMBL" id="CP157947">
    <property type="protein sequence ID" value="XBS70713.1"/>
    <property type="molecule type" value="Genomic_DNA"/>
</dbReference>
<protein>
    <submittedName>
        <fullName evidence="1">Uncharacterized protein</fullName>
    </submittedName>
</protein>
<accession>A0AAU7QC64</accession>
<evidence type="ECO:0000313" key="1">
    <source>
        <dbReference type="EMBL" id="XBS70713.1"/>
    </source>
</evidence>
<dbReference type="AlphaFoldDB" id="A0AAU7QC64"/>
<sequence length="40" mass="4154">MAKSSAGFYLPTRAGGAMGILKGLRRRPDGAGQHKAQCHG</sequence>
<reference evidence="1" key="1">
    <citation type="submission" date="2024-06" db="EMBL/GenBank/DDBJ databases">
        <authorList>
            <person name="Coelho C."/>
            <person name="Bento M."/>
            <person name="Garcia E."/>
            <person name="Camelo A."/>
            <person name="Brandao I."/>
            <person name="Espirito Santo C."/>
            <person name="Trovao J."/>
            <person name="Verissimo A."/>
            <person name="Costa J."/>
            <person name="Tiago I."/>
        </authorList>
    </citation>
    <scope>NUCLEOTIDE SEQUENCE</scope>
    <source>
        <strain evidence="1">KWT182</strain>
    </source>
</reference>
<gene>
    <name evidence="1" type="ORF">ABK905_06150</name>
</gene>
<name>A0AAU7QC64_9GAMM</name>